<gene>
    <name evidence="1" type="ORF">UCCLBBS449_0579</name>
</gene>
<dbReference type="EMBL" id="CP031198">
    <property type="protein sequence ID" value="QCZ52554.1"/>
    <property type="molecule type" value="Genomic_DNA"/>
</dbReference>
<organism evidence="1 2">
    <name type="scientific">Levilactobacillus brevis</name>
    <name type="common">Lactobacillus brevis</name>
    <dbReference type="NCBI Taxonomy" id="1580"/>
    <lineage>
        <taxon>Bacteria</taxon>
        <taxon>Bacillati</taxon>
        <taxon>Bacillota</taxon>
        <taxon>Bacilli</taxon>
        <taxon>Lactobacillales</taxon>
        <taxon>Lactobacillaceae</taxon>
        <taxon>Levilactobacillus</taxon>
    </lineage>
</organism>
<proteinExistence type="predicted"/>
<evidence type="ECO:0000313" key="2">
    <source>
        <dbReference type="Proteomes" id="UP000307074"/>
    </source>
</evidence>
<evidence type="ECO:0000313" key="1">
    <source>
        <dbReference type="EMBL" id="QCZ52554.1"/>
    </source>
</evidence>
<dbReference type="AlphaFoldDB" id="A0A0C1PPV2"/>
<dbReference type="Proteomes" id="UP000307074">
    <property type="component" value="Chromosome"/>
</dbReference>
<name>A0A0C1PPV2_LEVBR</name>
<accession>A0A0C1PPV2</accession>
<reference evidence="1 2" key="1">
    <citation type="submission" date="2018-07" db="EMBL/GenBank/DDBJ databases">
        <authorList>
            <person name="Feyereisen M."/>
        </authorList>
    </citation>
    <scope>NUCLEOTIDE SEQUENCE [LARGE SCALE GENOMIC DNA]</scope>
    <source>
        <strain evidence="1 2">UCCLBBS449</strain>
    </source>
</reference>
<sequence>MKQPEDPDNQRIITKKWLYWTLAAVIAIIVLGAIGLALN</sequence>
<protein>
    <submittedName>
        <fullName evidence="1">Uncharacterized protein</fullName>
    </submittedName>
</protein>